<protein>
    <recommendedName>
        <fullName evidence="4">DUF3592 domain-containing protein</fullName>
    </recommendedName>
</protein>
<keyword evidence="1" id="KW-0812">Transmembrane</keyword>
<reference evidence="2 3" key="1">
    <citation type="journal article" date="2014" name="PLoS ONE">
        <title>Rumen cellulosomics: divergent fiber-degrading strategies revealed by comparative genome-wide analysis of six ruminococcal strains.</title>
        <authorList>
            <person name="Dassa B."/>
            <person name="Borovok I."/>
            <person name="Ruimy-Israeli V."/>
            <person name="Lamed R."/>
            <person name="Flint H.J."/>
            <person name="Duncan S.H."/>
            <person name="Henrissat B."/>
            <person name="Coutinho P."/>
            <person name="Morrison M."/>
            <person name="Mosoni P."/>
            <person name="Yeoman C.J."/>
            <person name="White B.A."/>
            <person name="Bayer E.A."/>
        </authorList>
    </citation>
    <scope>NUCLEOTIDE SEQUENCE [LARGE SCALE GENOMIC DNA]</scope>
    <source>
        <strain evidence="2 3">007c</strain>
    </source>
</reference>
<dbReference type="Proteomes" id="UP000019365">
    <property type="component" value="Unassembled WGS sequence"/>
</dbReference>
<name>W7UY35_RUMFL</name>
<organism evidence="2 3">
    <name type="scientific">Ruminococcus flavefaciens 007c</name>
    <dbReference type="NCBI Taxonomy" id="1341157"/>
    <lineage>
        <taxon>Bacteria</taxon>
        <taxon>Bacillati</taxon>
        <taxon>Bacillota</taxon>
        <taxon>Clostridia</taxon>
        <taxon>Eubacteriales</taxon>
        <taxon>Oscillospiraceae</taxon>
        <taxon>Ruminococcus</taxon>
    </lineage>
</organism>
<gene>
    <name evidence="2" type="ORF">RF007C_09985</name>
</gene>
<comment type="caution">
    <text evidence="2">The sequence shown here is derived from an EMBL/GenBank/DDBJ whole genome shotgun (WGS) entry which is preliminary data.</text>
</comment>
<feature type="transmembrane region" description="Helical" evidence="1">
    <location>
        <begin position="6"/>
        <end position="23"/>
    </location>
</feature>
<sequence length="139" mass="15563">MVTIAVFVLIGGYLLFNAFSCFSKYKRYAGMNRICEATITELKIFGEGRMGAAVIPKALYTYNNMAYSGTHYLTIPAFDLNIKEGSVLKVLIDPSRPEIFILPSLDIDRYKRNSRNLALSSLVTGIILIVVAVLLYKNR</sequence>
<keyword evidence="1" id="KW-1133">Transmembrane helix</keyword>
<evidence type="ECO:0000313" key="2">
    <source>
        <dbReference type="EMBL" id="EWM53292.1"/>
    </source>
</evidence>
<dbReference type="RefSeq" id="WP_037299598.1">
    <property type="nucleotide sequence ID" value="NZ_ATAX01000026.1"/>
</dbReference>
<dbReference type="EMBL" id="ATAX01000026">
    <property type="protein sequence ID" value="EWM53292.1"/>
    <property type="molecule type" value="Genomic_DNA"/>
</dbReference>
<feature type="transmembrane region" description="Helical" evidence="1">
    <location>
        <begin position="117"/>
        <end position="136"/>
    </location>
</feature>
<proteinExistence type="predicted"/>
<evidence type="ECO:0008006" key="4">
    <source>
        <dbReference type="Google" id="ProtNLM"/>
    </source>
</evidence>
<keyword evidence="3" id="KW-1185">Reference proteome</keyword>
<evidence type="ECO:0000313" key="3">
    <source>
        <dbReference type="Proteomes" id="UP000019365"/>
    </source>
</evidence>
<dbReference type="PATRIC" id="fig|1341157.4.peg.2063"/>
<evidence type="ECO:0000256" key="1">
    <source>
        <dbReference type="SAM" id="Phobius"/>
    </source>
</evidence>
<keyword evidence="1" id="KW-0472">Membrane</keyword>
<accession>W7UY35</accession>
<dbReference type="AlphaFoldDB" id="W7UY35"/>